<reference evidence="2 3" key="1">
    <citation type="submission" date="2018-02" db="EMBL/GenBank/DDBJ databases">
        <title>The genomes of Aspergillus section Nigri reveals drivers in fungal speciation.</title>
        <authorList>
            <consortium name="DOE Joint Genome Institute"/>
            <person name="Vesth T.C."/>
            <person name="Nybo J."/>
            <person name="Theobald S."/>
            <person name="Brandl J."/>
            <person name="Frisvad J.C."/>
            <person name="Nielsen K.F."/>
            <person name="Lyhne E.K."/>
            <person name="Kogle M.E."/>
            <person name="Kuo A."/>
            <person name="Riley R."/>
            <person name="Clum A."/>
            <person name="Nolan M."/>
            <person name="Lipzen A."/>
            <person name="Salamov A."/>
            <person name="Henrissat B."/>
            <person name="Wiebenga A."/>
            <person name="De vries R.P."/>
            <person name="Grigoriev I.V."/>
            <person name="Mortensen U.H."/>
            <person name="Andersen M.R."/>
            <person name="Baker S.E."/>
        </authorList>
    </citation>
    <scope>NUCLEOTIDE SEQUENCE [LARGE SCALE GENOMIC DNA]</scope>
    <source>
        <strain evidence="2 3">CBS 707.79</strain>
    </source>
</reference>
<organism evidence="2 3">
    <name type="scientific">Aspergillus ellipticus CBS 707.79</name>
    <dbReference type="NCBI Taxonomy" id="1448320"/>
    <lineage>
        <taxon>Eukaryota</taxon>
        <taxon>Fungi</taxon>
        <taxon>Dikarya</taxon>
        <taxon>Ascomycota</taxon>
        <taxon>Pezizomycotina</taxon>
        <taxon>Eurotiomycetes</taxon>
        <taxon>Eurotiomycetidae</taxon>
        <taxon>Eurotiales</taxon>
        <taxon>Aspergillaceae</taxon>
        <taxon>Aspergillus</taxon>
        <taxon>Aspergillus subgen. Circumdati</taxon>
    </lineage>
</organism>
<sequence>MMARDHLLVLSTLLVTALAVLSQTPLTKDFLDCSPTPGDGMISYESVCPPAKQSGTITLQSQKFSYKCEDWASTDDMKAACAASTWYARGKKGFLLEGKYSGGTQHGYLLLKKEQGSTDPGTGVEVRDHEKLKTKALCPEFNMREFLFTTPSGAKTRWRIYCDHRITDIPNTERGIMNGTSTPYSTLLASRHWDAGFRALAWNDRDSSYKHLTVYHLLQSQVPRTLRDFYLRYVPTTREHVIARVDQHGLQFH</sequence>
<keyword evidence="3" id="KW-1185">Reference proteome</keyword>
<dbReference type="VEuPathDB" id="FungiDB:BO71DRAFT_426402"/>
<feature type="chain" id="PRO_5016259433" evidence="1">
    <location>
        <begin position="23"/>
        <end position="253"/>
    </location>
</feature>
<name>A0A319F0R1_9EURO</name>
<dbReference type="EMBL" id="KZ825815">
    <property type="protein sequence ID" value="PYH98062.1"/>
    <property type="molecule type" value="Genomic_DNA"/>
</dbReference>
<dbReference type="Proteomes" id="UP000247810">
    <property type="component" value="Unassembled WGS sequence"/>
</dbReference>
<protein>
    <submittedName>
        <fullName evidence="2">Uncharacterized protein</fullName>
    </submittedName>
</protein>
<evidence type="ECO:0000313" key="2">
    <source>
        <dbReference type="EMBL" id="PYH98062.1"/>
    </source>
</evidence>
<dbReference type="STRING" id="1448320.A0A319F0R1"/>
<evidence type="ECO:0000256" key="1">
    <source>
        <dbReference type="SAM" id="SignalP"/>
    </source>
</evidence>
<dbReference type="OrthoDB" id="4508136at2759"/>
<keyword evidence="1" id="KW-0732">Signal</keyword>
<proteinExistence type="predicted"/>
<dbReference type="AlphaFoldDB" id="A0A319F0R1"/>
<accession>A0A319F0R1</accession>
<feature type="signal peptide" evidence="1">
    <location>
        <begin position="1"/>
        <end position="22"/>
    </location>
</feature>
<evidence type="ECO:0000313" key="3">
    <source>
        <dbReference type="Proteomes" id="UP000247810"/>
    </source>
</evidence>
<gene>
    <name evidence="2" type="ORF">BO71DRAFT_426402</name>
</gene>